<dbReference type="AlphaFoldDB" id="A0A7R9JT99"/>
<evidence type="ECO:0000256" key="4">
    <source>
        <dbReference type="ARBA" id="ARBA00022989"/>
    </source>
</evidence>
<dbReference type="GO" id="GO:0005637">
    <property type="term" value="C:nuclear inner membrane"/>
    <property type="evidence" value="ECO:0007669"/>
    <property type="project" value="UniProtKB-SubCell"/>
</dbReference>
<comment type="subcellular location">
    <subcellularLocation>
        <location evidence="1">Nucleus inner membrane</location>
        <topology evidence="1">Multi-pass membrane protein</topology>
    </subcellularLocation>
</comment>
<evidence type="ECO:0000313" key="8">
    <source>
        <dbReference type="EMBL" id="CAD7589073.1"/>
    </source>
</evidence>
<dbReference type="GO" id="GO:0005521">
    <property type="term" value="F:lamin binding"/>
    <property type="evidence" value="ECO:0007669"/>
    <property type="project" value="TreeGrafter"/>
</dbReference>
<evidence type="ECO:0000256" key="6">
    <source>
        <dbReference type="ARBA" id="ARBA00023242"/>
    </source>
</evidence>
<dbReference type="InterPro" id="IPR018617">
    <property type="entry name" value="Ima1_N"/>
</dbReference>
<evidence type="ECO:0000256" key="2">
    <source>
        <dbReference type="ARBA" id="ARBA00007600"/>
    </source>
</evidence>
<evidence type="ECO:0000256" key="5">
    <source>
        <dbReference type="ARBA" id="ARBA00023136"/>
    </source>
</evidence>
<sequence>MSRERTYNVLEPKFVKGPMEALEESPNKSTLDLLESSTTVMFGPRLQTSGEQKPIKLWDGDKLPQNMERLSLDGHDSPDNDNKDFKIEIVLFQMELGILSLEEVNPHLRGGKVENHLGKASPSSLNRDLNLNIPVLGSLAQHETSMLAKHATEAVHYQFVALYQGFRQCTNFHHYTEREVSAIAVTDGANNLNCRFEKGAVGVVYQEREEFKPQDEASLLHHYNLDTNLPWRIEVPSKCKKVLYRMYFVPIVTYAAETQTVNQRESRKVEGMGMMFVRSMLAVTRRNKMTTEHQNAKNSPIGWFNTKDKGFKKQGEMGGLKLEEVNPHLRGGRVENHLGKTTPSSPDQDSNLNLPVLGGRAQHDWRVSQLHHRGGYINLHTSLQLYSAILMKATLRHIELIGCEASTRCRDNNSFNTFYPWAKEYINKENFLRDAIGEVTRLVGVVGQRASRVEPDHRGRGDRVGPLLVCLFLFARCINGRRRLRVRVNCWYCNENTTVPYENVNCFECPHCDQYNGFSNDGGYNKDIPAQHDELLNHPINAANQTKSLGQISSSKSLCHYCNINQELKIQQLAGFVASRPSKYDQEIEQYRLQNQLMSDLSGDGDNEVEESRLQ</sequence>
<comment type="similarity">
    <text evidence="2">Belongs to the TMEM201 family.</text>
</comment>
<dbReference type="Pfam" id="PF09779">
    <property type="entry name" value="Ima1_N"/>
    <property type="match status" value="1"/>
</dbReference>
<keyword evidence="5" id="KW-0472">Membrane</keyword>
<evidence type="ECO:0000256" key="3">
    <source>
        <dbReference type="ARBA" id="ARBA00022692"/>
    </source>
</evidence>
<organism evidence="8">
    <name type="scientific">Timema genevievae</name>
    <name type="common">Walking stick</name>
    <dbReference type="NCBI Taxonomy" id="629358"/>
    <lineage>
        <taxon>Eukaryota</taxon>
        <taxon>Metazoa</taxon>
        <taxon>Ecdysozoa</taxon>
        <taxon>Arthropoda</taxon>
        <taxon>Hexapoda</taxon>
        <taxon>Insecta</taxon>
        <taxon>Pterygota</taxon>
        <taxon>Neoptera</taxon>
        <taxon>Polyneoptera</taxon>
        <taxon>Phasmatodea</taxon>
        <taxon>Timematodea</taxon>
        <taxon>Timematoidea</taxon>
        <taxon>Timematidae</taxon>
        <taxon>Timema</taxon>
    </lineage>
</organism>
<keyword evidence="4" id="KW-1133">Transmembrane helix</keyword>
<gene>
    <name evidence="8" type="ORF">TGEB3V08_LOCUS3067</name>
</gene>
<protein>
    <recommendedName>
        <fullName evidence="7">Ima1 N-terminal domain-containing protein</fullName>
    </recommendedName>
</protein>
<evidence type="ECO:0000256" key="1">
    <source>
        <dbReference type="ARBA" id="ARBA00004473"/>
    </source>
</evidence>
<keyword evidence="6" id="KW-0539">Nucleus</keyword>
<keyword evidence="3" id="KW-0812">Transmembrane</keyword>
<dbReference type="PANTHER" id="PTHR28646:SF1">
    <property type="entry name" value="TRANSMEMBRANE PROTEIN 201"/>
    <property type="match status" value="1"/>
</dbReference>
<dbReference type="GO" id="GO:0051015">
    <property type="term" value="F:actin filament binding"/>
    <property type="evidence" value="ECO:0007669"/>
    <property type="project" value="TreeGrafter"/>
</dbReference>
<dbReference type="EMBL" id="OE839953">
    <property type="protein sequence ID" value="CAD7589073.1"/>
    <property type="molecule type" value="Genomic_DNA"/>
</dbReference>
<reference evidence="8" key="1">
    <citation type="submission" date="2020-11" db="EMBL/GenBank/DDBJ databases">
        <authorList>
            <person name="Tran Van P."/>
        </authorList>
    </citation>
    <scope>NUCLEOTIDE SEQUENCE</scope>
</reference>
<name>A0A7R9JT99_TIMGE</name>
<proteinExistence type="inferred from homology"/>
<dbReference type="InterPro" id="IPR040041">
    <property type="entry name" value="TMEM201"/>
</dbReference>
<feature type="domain" description="Ima1 N-terminal" evidence="7">
    <location>
        <begin position="488"/>
        <end position="592"/>
    </location>
</feature>
<evidence type="ECO:0000259" key="7">
    <source>
        <dbReference type="Pfam" id="PF09779"/>
    </source>
</evidence>
<dbReference type="PANTHER" id="PTHR28646">
    <property type="entry name" value="TRANSMEMBRANE PROTEIN 201"/>
    <property type="match status" value="1"/>
</dbReference>
<dbReference type="GO" id="GO:0030473">
    <property type="term" value="P:nuclear migration along microtubule"/>
    <property type="evidence" value="ECO:0007669"/>
    <property type="project" value="TreeGrafter"/>
</dbReference>
<accession>A0A7R9JT99</accession>